<gene>
    <name evidence="1" type="ORF">GOEFS_062_00070</name>
</gene>
<accession>H0R0U7</accession>
<evidence type="ECO:0008006" key="3">
    <source>
        <dbReference type="Google" id="ProtNLM"/>
    </source>
</evidence>
<dbReference type="STRING" id="1077974.GOEFS_062_00070"/>
<dbReference type="RefSeq" id="WP_007318034.1">
    <property type="nucleotide sequence ID" value="NZ_BAEH01000062.1"/>
</dbReference>
<dbReference type="OrthoDB" id="4466123at2"/>
<dbReference type="Proteomes" id="UP000035034">
    <property type="component" value="Unassembled WGS sequence"/>
</dbReference>
<evidence type="ECO:0000313" key="1">
    <source>
        <dbReference type="EMBL" id="GAB18698.1"/>
    </source>
</evidence>
<name>H0R0U7_9ACTN</name>
<organism evidence="1 2">
    <name type="scientific">Gordonia effusa NBRC 100432</name>
    <dbReference type="NCBI Taxonomy" id="1077974"/>
    <lineage>
        <taxon>Bacteria</taxon>
        <taxon>Bacillati</taxon>
        <taxon>Actinomycetota</taxon>
        <taxon>Actinomycetes</taxon>
        <taxon>Mycobacteriales</taxon>
        <taxon>Gordoniaceae</taxon>
        <taxon>Gordonia</taxon>
    </lineage>
</organism>
<dbReference type="AlphaFoldDB" id="H0R0U7"/>
<keyword evidence="2" id="KW-1185">Reference proteome</keyword>
<dbReference type="eggNOG" id="ENOG5034BD5">
    <property type="taxonomic scope" value="Bacteria"/>
</dbReference>
<protein>
    <recommendedName>
        <fullName evidence="3">DUF1330 domain-containing protein</fullName>
    </recommendedName>
</protein>
<sequence length="99" mass="10789">MNSDEITLCCMLWAHPGQESALTEYEDTVLALLPEFGAQVRQRVIGSGANGHPNEVQILSCPTQAALDAYLADPRRTALTSARDAAIARTELFPVRLHL</sequence>
<evidence type="ECO:0000313" key="2">
    <source>
        <dbReference type="Proteomes" id="UP000035034"/>
    </source>
</evidence>
<comment type="caution">
    <text evidence="1">The sequence shown here is derived from an EMBL/GenBank/DDBJ whole genome shotgun (WGS) entry which is preliminary data.</text>
</comment>
<reference evidence="1 2" key="1">
    <citation type="submission" date="2011-12" db="EMBL/GenBank/DDBJ databases">
        <title>Whole genome shotgun sequence of Gordonia effusa NBRC 100432.</title>
        <authorList>
            <person name="Yoshida I."/>
            <person name="Takarada H."/>
            <person name="Hosoyama A."/>
            <person name="Tsuchikane K."/>
            <person name="Katsumata H."/>
            <person name="Yamazaki S."/>
            <person name="Fujita N."/>
        </authorList>
    </citation>
    <scope>NUCLEOTIDE SEQUENCE [LARGE SCALE GENOMIC DNA]</scope>
    <source>
        <strain evidence="1 2">NBRC 100432</strain>
    </source>
</reference>
<proteinExistence type="predicted"/>
<dbReference type="EMBL" id="BAEH01000062">
    <property type="protein sequence ID" value="GAB18698.1"/>
    <property type="molecule type" value="Genomic_DNA"/>
</dbReference>